<dbReference type="RefSeq" id="WP_250583298.1">
    <property type="nucleotide sequence ID" value="NZ_JAKRVX010000002.1"/>
</dbReference>
<proteinExistence type="inferred from homology"/>
<keyword evidence="6" id="KW-1185">Reference proteome</keyword>
<dbReference type="InterPro" id="IPR016181">
    <property type="entry name" value="Acyl_CoA_acyltransferase"/>
</dbReference>
<evidence type="ECO:0000256" key="1">
    <source>
        <dbReference type="ARBA" id="ARBA00022679"/>
    </source>
</evidence>
<evidence type="ECO:0000256" key="3">
    <source>
        <dbReference type="ARBA" id="ARBA00038502"/>
    </source>
</evidence>
<dbReference type="PANTHER" id="PTHR43792:SF8">
    <property type="entry name" value="[RIBOSOMAL PROTEIN US5]-ALANINE N-ACETYLTRANSFERASE"/>
    <property type="match status" value="1"/>
</dbReference>
<gene>
    <name evidence="5" type="ORF">AArcSt2_04970</name>
</gene>
<name>A0AAE3FVD1_9EURY</name>
<reference evidence="5" key="1">
    <citation type="journal article" date="2022" name="Syst. Appl. Microbiol.">
        <title>Natronocalculus amylovorans gen. nov., sp. nov., and Natranaeroarchaeum aerophilus sp. nov., dominant culturable amylolytic natronoarchaea from hypersaline soda lakes in southwestern Siberia.</title>
        <authorList>
            <person name="Sorokin D.Y."/>
            <person name="Elcheninov A.G."/>
            <person name="Khizhniak T.V."/>
            <person name="Koenen M."/>
            <person name="Bale N.J."/>
            <person name="Damste J.S.S."/>
            <person name="Kublanov I.V."/>
        </authorList>
    </citation>
    <scope>NUCLEOTIDE SEQUENCE</scope>
    <source>
        <strain evidence="5">AArc-St2</strain>
    </source>
</reference>
<dbReference type="Proteomes" id="UP001203207">
    <property type="component" value="Unassembled WGS sequence"/>
</dbReference>
<dbReference type="EMBL" id="JAKRVX010000002">
    <property type="protein sequence ID" value="MCL9816292.1"/>
    <property type="molecule type" value="Genomic_DNA"/>
</dbReference>
<evidence type="ECO:0000313" key="5">
    <source>
        <dbReference type="EMBL" id="MCL9816292.1"/>
    </source>
</evidence>
<dbReference type="AlphaFoldDB" id="A0AAE3FVD1"/>
<evidence type="ECO:0000313" key="6">
    <source>
        <dbReference type="Proteomes" id="UP001203207"/>
    </source>
</evidence>
<dbReference type="InterPro" id="IPR000182">
    <property type="entry name" value="GNAT_dom"/>
</dbReference>
<comment type="caution">
    <text evidence="5">The sequence shown here is derived from an EMBL/GenBank/DDBJ whole genome shotgun (WGS) entry which is preliminary data.</text>
</comment>
<dbReference type="PANTHER" id="PTHR43792">
    <property type="entry name" value="GNAT FAMILY, PUTATIVE (AFU_ORTHOLOGUE AFUA_3G00765)-RELATED-RELATED"/>
    <property type="match status" value="1"/>
</dbReference>
<keyword evidence="2" id="KW-0012">Acyltransferase</keyword>
<dbReference type="GO" id="GO:0016747">
    <property type="term" value="F:acyltransferase activity, transferring groups other than amino-acyl groups"/>
    <property type="evidence" value="ECO:0007669"/>
    <property type="project" value="InterPro"/>
</dbReference>
<dbReference type="Pfam" id="PF13302">
    <property type="entry name" value="Acetyltransf_3"/>
    <property type="match status" value="1"/>
</dbReference>
<evidence type="ECO:0000259" key="4">
    <source>
        <dbReference type="PROSITE" id="PS51186"/>
    </source>
</evidence>
<accession>A0AAE3FVD1</accession>
<protein>
    <submittedName>
        <fullName evidence="5">GNAT family N-acetyltransferase</fullName>
    </submittedName>
</protein>
<dbReference type="PROSITE" id="PS51186">
    <property type="entry name" value="GNAT"/>
    <property type="match status" value="1"/>
</dbReference>
<feature type="domain" description="N-acetyltransferase" evidence="4">
    <location>
        <begin position="12"/>
        <end position="176"/>
    </location>
</feature>
<dbReference type="Gene3D" id="3.40.630.30">
    <property type="match status" value="1"/>
</dbReference>
<dbReference type="InterPro" id="IPR051531">
    <property type="entry name" value="N-acetyltransferase"/>
</dbReference>
<sequence>MPGPIVEATDRVALRTLESEDIEFLQQAYTNPAVRYPLGAPIKTRPQLREWIDDDETDRFIITEQPTEDEATADVEPTPIGVVTVADASWRRPELTYWISPHRQNEGLGTAAVALTISHVFRAQSVPAVGAVAYDFNDASKRLLESLGFSIEGRVRKERFVDSAYRDTIVYGLLREEWVDHDRPEY</sequence>
<evidence type="ECO:0000256" key="2">
    <source>
        <dbReference type="ARBA" id="ARBA00023315"/>
    </source>
</evidence>
<reference evidence="5" key="2">
    <citation type="submission" date="2022-02" db="EMBL/GenBank/DDBJ databases">
        <authorList>
            <person name="Elcheninov A.G."/>
            <person name="Sorokin D.Y."/>
            <person name="Kublanov I.V."/>
        </authorList>
    </citation>
    <scope>NUCLEOTIDE SEQUENCE</scope>
    <source>
        <strain evidence="5">AArc-St2</strain>
    </source>
</reference>
<dbReference type="SUPFAM" id="SSF55729">
    <property type="entry name" value="Acyl-CoA N-acyltransferases (Nat)"/>
    <property type="match status" value="1"/>
</dbReference>
<keyword evidence="1" id="KW-0808">Transferase</keyword>
<comment type="similarity">
    <text evidence="3">Belongs to the acetyltransferase family. RimJ subfamily.</text>
</comment>
<organism evidence="5 6">
    <name type="scientific">Natronocalculus amylovorans</name>
    <dbReference type="NCBI Taxonomy" id="2917812"/>
    <lineage>
        <taxon>Archaea</taxon>
        <taxon>Methanobacteriati</taxon>
        <taxon>Methanobacteriota</taxon>
        <taxon>Stenosarchaea group</taxon>
        <taxon>Halobacteria</taxon>
        <taxon>Halobacteriales</taxon>
        <taxon>Haloferacaceae</taxon>
        <taxon>Natronocalculus</taxon>
    </lineage>
</organism>